<dbReference type="EMBL" id="CAFAAB010000169">
    <property type="protein sequence ID" value="CAB4791617.1"/>
    <property type="molecule type" value="Genomic_DNA"/>
</dbReference>
<evidence type="ECO:0000313" key="1">
    <source>
        <dbReference type="EMBL" id="CAB4791617.1"/>
    </source>
</evidence>
<dbReference type="Pfam" id="PF00459">
    <property type="entry name" value="Inositol_P"/>
    <property type="match status" value="1"/>
</dbReference>
<dbReference type="Gene3D" id="3.40.190.80">
    <property type="match status" value="1"/>
</dbReference>
<accession>A0A6J6XC78</accession>
<dbReference type="GO" id="GO:0008934">
    <property type="term" value="F:inositol monophosphate 1-phosphatase activity"/>
    <property type="evidence" value="ECO:0007669"/>
    <property type="project" value="TreeGrafter"/>
</dbReference>
<protein>
    <submittedName>
        <fullName evidence="1">Unannotated protein</fullName>
    </submittedName>
</protein>
<dbReference type="SUPFAM" id="SSF56655">
    <property type="entry name" value="Carbohydrate phosphatase"/>
    <property type="match status" value="1"/>
</dbReference>
<name>A0A6J6XC78_9ZZZZ</name>
<gene>
    <name evidence="1" type="ORF">UFOPK2958_01251</name>
</gene>
<dbReference type="InterPro" id="IPR000760">
    <property type="entry name" value="Inositol_monophosphatase-like"/>
</dbReference>
<dbReference type="PANTHER" id="PTHR20854">
    <property type="entry name" value="INOSITOL MONOPHOSPHATASE"/>
    <property type="match status" value="1"/>
</dbReference>
<dbReference type="PRINTS" id="PR00377">
    <property type="entry name" value="IMPHPHTASES"/>
</dbReference>
<dbReference type="GO" id="GO:0006020">
    <property type="term" value="P:inositol metabolic process"/>
    <property type="evidence" value="ECO:0007669"/>
    <property type="project" value="TreeGrafter"/>
</dbReference>
<sequence>MELDAILEQLHACADAVKGAYAADQGRGYSGQRATQYHLDLAADAAAVTVLTHAGFRVVSEESGITGDGDLTAVLDPIDGSTNCDRSIPFFATSIAVLDGDGLVAGLVANQSSGVRYWATRGGGAWRDGQKIRTSGHKEVAGALVSFSGLPERHIGWGQIRALGSASLEFCLVADGSLDLYTVAQRSTLNPWDYLAGMLIAQEAGAFVADYHGEDLVIDGVVQRRPLVAASQELGLSFMGHGPL</sequence>
<dbReference type="PANTHER" id="PTHR20854:SF4">
    <property type="entry name" value="INOSITOL-1-MONOPHOSPHATASE-RELATED"/>
    <property type="match status" value="1"/>
</dbReference>
<dbReference type="AlphaFoldDB" id="A0A6J6XC78"/>
<organism evidence="1">
    <name type="scientific">freshwater metagenome</name>
    <dbReference type="NCBI Taxonomy" id="449393"/>
    <lineage>
        <taxon>unclassified sequences</taxon>
        <taxon>metagenomes</taxon>
        <taxon>ecological metagenomes</taxon>
    </lineage>
</organism>
<reference evidence="1" key="1">
    <citation type="submission" date="2020-05" db="EMBL/GenBank/DDBJ databases">
        <authorList>
            <person name="Chiriac C."/>
            <person name="Salcher M."/>
            <person name="Ghai R."/>
            <person name="Kavagutti S V."/>
        </authorList>
    </citation>
    <scope>NUCLEOTIDE SEQUENCE</scope>
</reference>
<proteinExistence type="predicted"/>
<dbReference type="GO" id="GO:0007165">
    <property type="term" value="P:signal transduction"/>
    <property type="evidence" value="ECO:0007669"/>
    <property type="project" value="TreeGrafter"/>
</dbReference>
<dbReference type="Gene3D" id="3.30.540.10">
    <property type="entry name" value="Fructose-1,6-Bisphosphatase, subunit A, domain 1"/>
    <property type="match status" value="1"/>
</dbReference>